<feature type="chain" id="PRO_5005580912" evidence="1">
    <location>
        <begin position="19"/>
        <end position="100"/>
    </location>
</feature>
<dbReference type="EMBL" id="LGAP01000064">
    <property type="protein sequence ID" value="KOF12400.1"/>
    <property type="molecule type" value="Genomic_DNA"/>
</dbReference>
<dbReference type="Proteomes" id="UP000037425">
    <property type="component" value="Unassembled WGS sequence"/>
</dbReference>
<protein>
    <submittedName>
        <fullName evidence="3">Copper-binding protein</fullName>
    </submittedName>
</protein>
<proteinExistence type="predicted"/>
<keyword evidence="1" id="KW-0732">Signal</keyword>
<dbReference type="RefSeq" id="WP_053253322.1">
    <property type="nucleotide sequence ID" value="NZ_LGAP01000064.1"/>
</dbReference>
<dbReference type="InterPro" id="IPR052721">
    <property type="entry name" value="ET_Amicyanin"/>
</dbReference>
<dbReference type="PANTHER" id="PTHR36507">
    <property type="entry name" value="BLL1555 PROTEIN"/>
    <property type="match status" value="1"/>
</dbReference>
<dbReference type="Gene3D" id="2.60.40.420">
    <property type="entry name" value="Cupredoxins - blue copper proteins"/>
    <property type="match status" value="1"/>
</dbReference>
<dbReference type="PANTHER" id="PTHR36507:SF1">
    <property type="entry name" value="BLL1555 PROTEIN"/>
    <property type="match status" value="1"/>
</dbReference>
<dbReference type="InterPro" id="IPR035668">
    <property type="entry name" value="Amicyanin"/>
</dbReference>
<organism evidence="3 4">
    <name type="scientific">Ensifer adhaerens</name>
    <name type="common">Sinorhizobium morelense</name>
    <dbReference type="NCBI Taxonomy" id="106592"/>
    <lineage>
        <taxon>Bacteria</taxon>
        <taxon>Pseudomonadati</taxon>
        <taxon>Pseudomonadota</taxon>
        <taxon>Alphaproteobacteria</taxon>
        <taxon>Hyphomicrobiales</taxon>
        <taxon>Rhizobiaceae</taxon>
        <taxon>Sinorhizobium/Ensifer group</taxon>
        <taxon>Ensifer</taxon>
    </lineage>
</organism>
<reference evidence="4" key="1">
    <citation type="submission" date="2015-07" db="EMBL/GenBank/DDBJ databases">
        <title>Whole genome sequence of an Ensifer adhaerens strain isolated from a cave pool in the Wind Cave National Park.</title>
        <authorList>
            <person name="Eng W.W.H."/>
            <person name="Gan H.M."/>
            <person name="Barton H.A."/>
            <person name="Savka M.A."/>
        </authorList>
    </citation>
    <scope>NUCLEOTIDE SEQUENCE [LARGE SCALE GENOMIC DNA]</scope>
    <source>
        <strain evidence="4">SD006</strain>
    </source>
</reference>
<dbReference type="AlphaFoldDB" id="A0A0L8BCV3"/>
<dbReference type="InterPro" id="IPR028096">
    <property type="entry name" value="EfeO_Cupredoxin"/>
</dbReference>
<gene>
    <name evidence="3" type="ORF">AC244_34580</name>
</gene>
<feature type="signal peptide" evidence="1">
    <location>
        <begin position="1"/>
        <end position="18"/>
    </location>
</feature>
<dbReference type="InterPro" id="IPR008972">
    <property type="entry name" value="Cupredoxin"/>
</dbReference>
<dbReference type="Pfam" id="PF13473">
    <property type="entry name" value="Cupredoxin_1"/>
    <property type="match status" value="1"/>
</dbReference>
<dbReference type="PATRIC" id="fig|106592.7.peg.6896"/>
<sequence>MRIALTLAMLALALPAYAAGHAVQIKGMKFNPAKLGVAVGDTITFTNADSRRHTATALDGSFDTGRLATGKSATVRIAAAGKHDFRCMIHPSMKGTVTAK</sequence>
<accession>A0A0L8BCV3</accession>
<evidence type="ECO:0000313" key="3">
    <source>
        <dbReference type="EMBL" id="KOF12400.1"/>
    </source>
</evidence>
<evidence type="ECO:0000256" key="1">
    <source>
        <dbReference type="SAM" id="SignalP"/>
    </source>
</evidence>
<comment type="caution">
    <text evidence="3">The sequence shown here is derived from an EMBL/GenBank/DDBJ whole genome shotgun (WGS) entry which is preliminary data.</text>
</comment>
<evidence type="ECO:0000313" key="4">
    <source>
        <dbReference type="Proteomes" id="UP000037425"/>
    </source>
</evidence>
<evidence type="ECO:0000259" key="2">
    <source>
        <dbReference type="Pfam" id="PF13473"/>
    </source>
</evidence>
<feature type="domain" description="EfeO-type cupredoxin-like" evidence="2">
    <location>
        <begin position="5"/>
        <end position="99"/>
    </location>
</feature>
<dbReference type="CDD" id="cd13921">
    <property type="entry name" value="Amicyanin"/>
    <property type="match status" value="1"/>
</dbReference>
<dbReference type="OrthoDB" id="9796416at2"/>
<dbReference type="SUPFAM" id="SSF49503">
    <property type="entry name" value="Cupredoxins"/>
    <property type="match status" value="1"/>
</dbReference>
<name>A0A0L8BCV3_ENSAD</name>